<protein>
    <recommendedName>
        <fullName evidence="4">EfeO-type cupredoxin-like domain-containing protein</fullName>
    </recommendedName>
</protein>
<dbReference type="EMBL" id="LR699119">
    <property type="protein sequence ID" value="VVC76383.1"/>
    <property type="molecule type" value="Genomic_DNA"/>
</dbReference>
<keyword evidence="1" id="KW-0732">Signal</keyword>
<keyword evidence="3" id="KW-1185">Reference proteome</keyword>
<dbReference type="OrthoDB" id="5801886at2"/>
<accession>A0A5E4PIY9</accession>
<sequence>MKLFFHMLFKIAAITGMSILSAASFAHGENLPGPNGGFIRMPGAFHIEVIPQQNGFKILLLDIGFQHPLIQHSTVKAVIKQDTKSMELRCKPKQNYFYCSVDPKQLAKATSLEVTAVRNNAKGAPAIYPLPLKRS</sequence>
<evidence type="ECO:0000256" key="1">
    <source>
        <dbReference type="SAM" id="SignalP"/>
    </source>
</evidence>
<dbReference type="AlphaFoldDB" id="A0A5E4PIY9"/>
<gene>
    <name evidence="2" type="ORF">AQUSIP_16950</name>
</gene>
<dbReference type="Proteomes" id="UP000324194">
    <property type="component" value="Chromosome 1"/>
</dbReference>
<dbReference type="KEGG" id="asip:AQUSIP_16950"/>
<proteinExistence type="predicted"/>
<feature type="chain" id="PRO_5022841518" description="EfeO-type cupredoxin-like domain-containing protein" evidence="1">
    <location>
        <begin position="29"/>
        <end position="135"/>
    </location>
</feature>
<name>A0A5E4PIY9_9COXI</name>
<evidence type="ECO:0008006" key="4">
    <source>
        <dbReference type="Google" id="ProtNLM"/>
    </source>
</evidence>
<organism evidence="2 3">
    <name type="scientific">Aquicella siphonis</name>
    <dbReference type="NCBI Taxonomy" id="254247"/>
    <lineage>
        <taxon>Bacteria</taxon>
        <taxon>Pseudomonadati</taxon>
        <taxon>Pseudomonadota</taxon>
        <taxon>Gammaproteobacteria</taxon>
        <taxon>Legionellales</taxon>
        <taxon>Coxiellaceae</taxon>
        <taxon>Aquicella</taxon>
    </lineage>
</organism>
<evidence type="ECO:0000313" key="2">
    <source>
        <dbReference type="EMBL" id="VVC76383.1"/>
    </source>
</evidence>
<feature type="signal peptide" evidence="1">
    <location>
        <begin position="1"/>
        <end position="28"/>
    </location>
</feature>
<dbReference type="RefSeq" id="WP_148339629.1">
    <property type="nucleotide sequence ID" value="NZ_LR699119.1"/>
</dbReference>
<reference evidence="2 3" key="1">
    <citation type="submission" date="2019-08" db="EMBL/GenBank/DDBJ databases">
        <authorList>
            <person name="Guy L."/>
        </authorList>
    </citation>
    <scope>NUCLEOTIDE SEQUENCE [LARGE SCALE GENOMIC DNA]</scope>
    <source>
        <strain evidence="2 3">SGT-108</strain>
    </source>
</reference>
<evidence type="ECO:0000313" key="3">
    <source>
        <dbReference type="Proteomes" id="UP000324194"/>
    </source>
</evidence>